<keyword evidence="10" id="KW-0393">Immunoglobulin domain</keyword>
<keyword evidence="4" id="KW-0732">Signal</keyword>
<dbReference type="PANTHER" id="PTHR25466:SF14">
    <property type="entry name" value="BUTYROPHILIN SUBFAMILY 2 MEMBER A2-LIKE-RELATED"/>
    <property type="match status" value="1"/>
</dbReference>
<evidence type="ECO:0000256" key="6">
    <source>
        <dbReference type="ARBA" id="ARBA00023136"/>
    </source>
</evidence>
<dbReference type="InterPro" id="IPR013106">
    <property type="entry name" value="Ig_V-set"/>
</dbReference>
<dbReference type="Ensembl" id="ENSAPET00000012654.1">
    <property type="protein sequence ID" value="ENSAPEP00000012320.1"/>
    <property type="gene ID" value="ENSAPEG00000008780.1"/>
</dbReference>
<evidence type="ECO:0000256" key="1">
    <source>
        <dbReference type="ARBA" id="ARBA00004251"/>
    </source>
</evidence>
<evidence type="ECO:0000256" key="2">
    <source>
        <dbReference type="ARBA" id="ARBA00022475"/>
    </source>
</evidence>
<evidence type="ECO:0000256" key="9">
    <source>
        <dbReference type="ARBA" id="ARBA00023180"/>
    </source>
</evidence>
<protein>
    <recommendedName>
        <fullName evidence="13">Ig-like domain-containing protein</fullName>
    </recommendedName>
</protein>
<evidence type="ECO:0000256" key="8">
    <source>
        <dbReference type="ARBA" id="ARBA00023170"/>
    </source>
</evidence>
<evidence type="ECO:0000313" key="14">
    <source>
        <dbReference type="Ensembl" id="ENSAPEP00000012320.1"/>
    </source>
</evidence>
<dbReference type="PROSITE" id="PS50835">
    <property type="entry name" value="IG_LIKE"/>
    <property type="match status" value="1"/>
</dbReference>
<keyword evidence="6 12" id="KW-0472">Membrane</keyword>
<dbReference type="SMART" id="SM00409">
    <property type="entry name" value="IG"/>
    <property type="match status" value="1"/>
</dbReference>
<feature type="region of interest" description="Disordered" evidence="11">
    <location>
        <begin position="76"/>
        <end position="98"/>
    </location>
</feature>
<dbReference type="GO" id="GO:0042102">
    <property type="term" value="P:positive regulation of T cell proliferation"/>
    <property type="evidence" value="ECO:0007669"/>
    <property type="project" value="TreeGrafter"/>
</dbReference>
<sequence>MPLSPNPDNKVCTGDTISSCYVTLTYFLWSCRHVPDVTVTCFISEECFLPCSFQPGGEETVEWFRQDVVVYKFERSDDDDDSDSSSSKEHVEHDQLAGRASVSPHLVTRGNATLVLRRSSLKDRGTYRCHVHTKRGEHTAKVILKVEGEQTYANRHITLQHSLAEQKRWHESSFGVNSTRSQNISQLRSWIFCCSYVTISTGLSVCLLATLLRNRLTDFYEIFREGQK</sequence>
<accession>A0A3P8SJV5</accession>
<dbReference type="SUPFAM" id="SSF48726">
    <property type="entry name" value="Immunoglobulin"/>
    <property type="match status" value="1"/>
</dbReference>
<evidence type="ECO:0000256" key="11">
    <source>
        <dbReference type="SAM" id="MobiDB-lite"/>
    </source>
</evidence>
<evidence type="ECO:0000256" key="3">
    <source>
        <dbReference type="ARBA" id="ARBA00022692"/>
    </source>
</evidence>
<feature type="domain" description="Ig-like" evidence="13">
    <location>
        <begin position="37"/>
        <end position="145"/>
    </location>
</feature>
<dbReference type="GeneTree" id="ENSGT00940000163670"/>
<dbReference type="GO" id="GO:0009897">
    <property type="term" value="C:external side of plasma membrane"/>
    <property type="evidence" value="ECO:0007669"/>
    <property type="project" value="TreeGrafter"/>
</dbReference>
<feature type="compositionally biased region" description="Basic and acidic residues" evidence="11">
    <location>
        <begin position="86"/>
        <end position="96"/>
    </location>
</feature>
<keyword evidence="7" id="KW-1015">Disulfide bond</keyword>
<dbReference type="GO" id="GO:0071222">
    <property type="term" value="P:cellular response to lipopolysaccharide"/>
    <property type="evidence" value="ECO:0007669"/>
    <property type="project" value="TreeGrafter"/>
</dbReference>
<comment type="subcellular location">
    <subcellularLocation>
        <location evidence="1">Cell membrane</location>
        <topology evidence="1">Single-pass type I membrane protein</topology>
    </subcellularLocation>
</comment>
<keyword evidence="3 12" id="KW-0812">Transmembrane</keyword>
<dbReference type="Pfam" id="PF07686">
    <property type="entry name" value="V-set"/>
    <property type="match status" value="1"/>
</dbReference>
<proteinExistence type="predicted"/>
<evidence type="ECO:0000256" key="5">
    <source>
        <dbReference type="ARBA" id="ARBA00022989"/>
    </source>
</evidence>
<reference evidence="14 15" key="1">
    <citation type="submission" date="2018-03" db="EMBL/GenBank/DDBJ databases">
        <title>Finding Nemo's genes: A chromosome-scale reference assembly of the genome of the orange clownfish Amphiprion percula.</title>
        <authorList>
            <person name="Lehmann R."/>
        </authorList>
    </citation>
    <scope>NUCLEOTIDE SEQUENCE</scope>
</reference>
<dbReference type="InterPro" id="IPR013783">
    <property type="entry name" value="Ig-like_fold"/>
</dbReference>
<keyword evidence="15" id="KW-1185">Reference proteome</keyword>
<dbReference type="GO" id="GO:0007166">
    <property type="term" value="P:cell surface receptor signaling pathway"/>
    <property type="evidence" value="ECO:0007669"/>
    <property type="project" value="TreeGrafter"/>
</dbReference>
<dbReference type="InterPro" id="IPR051713">
    <property type="entry name" value="T-cell_Activation_Regulation"/>
</dbReference>
<reference evidence="14" key="2">
    <citation type="submission" date="2025-08" db="UniProtKB">
        <authorList>
            <consortium name="Ensembl"/>
        </authorList>
    </citation>
    <scope>IDENTIFICATION</scope>
</reference>
<dbReference type="InterPro" id="IPR036179">
    <property type="entry name" value="Ig-like_dom_sf"/>
</dbReference>
<dbReference type="InterPro" id="IPR003599">
    <property type="entry name" value="Ig_sub"/>
</dbReference>
<reference evidence="14" key="3">
    <citation type="submission" date="2025-09" db="UniProtKB">
        <authorList>
            <consortium name="Ensembl"/>
        </authorList>
    </citation>
    <scope>IDENTIFICATION</scope>
</reference>
<name>A0A3P8SJV5_AMPPE</name>
<dbReference type="AlphaFoldDB" id="A0A3P8SJV5"/>
<dbReference type="GO" id="GO:0031295">
    <property type="term" value="P:T cell costimulation"/>
    <property type="evidence" value="ECO:0007669"/>
    <property type="project" value="TreeGrafter"/>
</dbReference>
<evidence type="ECO:0000259" key="13">
    <source>
        <dbReference type="PROSITE" id="PS50835"/>
    </source>
</evidence>
<evidence type="ECO:0000256" key="4">
    <source>
        <dbReference type="ARBA" id="ARBA00022729"/>
    </source>
</evidence>
<dbReference type="InterPro" id="IPR007110">
    <property type="entry name" value="Ig-like_dom"/>
</dbReference>
<dbReference type="GO" id="GO:0042130">
    <property type="term" value="P:negative regulation of T cell proliferation"/>
    <property type="evidence" value="ECO:0007669"/>
    <property type="project" value="TreeGrafter"/>
</dbReference>
<evidence type="ECO:0000313" key="15">
    <source>
        <dbReference type="Proteomes" id="UP000265080"/>
    </source>
</evidence>
<evidence type="ECO:0000256" key="7">
    <source>
        <dbReference type="ARBA" id="ARBA00023157"/>
    </source>
</evidence>
<keyword evidence="9" id="KW-0325">Glycoprotein</keyword>
<dbReference type="PANTHER" id="PTHR25466">
    <property type="entry name" value="T-LYMPHOCYTE ACTIVATION ANTIGEN"/>
    <property type="match status" value="1"/>
</dbReference>
<organism evidence="14 15">
    <name type="scientific">Amphiprion percula</name>
    <name type="common">Orange clownfish</name>
    <name type="synonym">Lutjanus percula</name>
    <dbReference type="NCBI Taxonomy" id="161767"/>
    <lineage>
        <taxon>Eukaryota</taxon>
        <taxon>Metazoa</taxon>
        <taxon>Chordata</taxon>
        <taxon>Craniata</taxon>
        <taxon>Vertebrata</taxon>
        <taxon>Euteleostomi</taxon>
        <taxon>Actinopterygii</taxon>
        <taxon>Neopterygii</taxon>
        <taxon>Teleostei</taxon>
        <taxon>Neoteleostei</taxon>
        <taxon>Acanthomorphata</taxon>
        <taxon>Ovalentaria</taxon>
        <taxon>Pomacentridae</taxon>
        <taxon>Amphiprion</taxon>
    </lineage>
</organism>
<feature type="transmembrane region" description="Helical" evidence="12">
    <location>
        <begin position="189"/>
        <end position="212"/>
    </location>
</feature>
<evidence type="ECO:0000256" key="10">
    <source>
        <dbReference type="ARBA" id="ARBA00023319"/>
    </source>
</evidence>
<dbReference type="Proteomes" id="UP000265080">
    <property type="component" value="Chromosome 22"/>
</dbReference>
<keyword evidence="8" id="KW-0675">Receptor</keyword>
<dbReference type="GO" id="GO:0006955">
    <property type="term" value="P:immune response"/>
    <property type="evidence" value="ECO:0007669"/>
    <property type="project" value="TreeGrafter"/>
</dbReference>
<keyword evidence="5 12" id="KW-1133">Transmembrane helix</keyword>
<dbReference type="Gene3D" id="2.60.40.10">
    <property type="entry name" value="Immunoglobulins"/>
    <property type="match status" value="1"/>
</dbReference>
<keyword evidence="2" id="KW-1003">Cell membrane</keyword>
<evidence type="ECO:0000256" key="12">
    <source>
        <dbReference type="SAM" id="Phobius"/>
    </source>
</evidence>